<name>A0A9P1EHY5_CUSEU</name>
<dbReference type="EMBL" id="CAMAPE010000048">
    <property type="protein sequence ID" value="CAH9105469.1"/>
    <property type="molecule type" value="Genomic_DNA"/>
</dbReference>
<feature type="domain" description="GRDP C2" evidence="1">
    <location>
        <begin position="42"/>
        <end position="196"/>
    </location>
</feature>
<evidence type="ECO:0000313" key="2">
    <source>
        <dbReference type="EMBL" id="CAH9105469.1"/>
    </source>
</evidence>
<evidence type="ECO:0000313" key="3">
    <source>
        <dbReference type="Proteomes" id="UP001152484"/>
    </source>
</evidence>
<dbReference type="Proteomes" id="UP001152484">
    <property type="component" value="Unassembled WGS sequence"/>
</dbReference>
<dbReference type="Pfam" id="PF25334">
    <property type="entry name" value="C2_GRDP"/>
    <property type="match status" value="1"/>
</dbReference>
<gene>
    <name evidence="2" type="ORF">CEURO_LOCUS16910</name>
</gene>
<dbReference type="InterPro" id="IPR009836">
    <property type="entry name" value="GRDP-like"/>
</dbReference>
<dbReference type="InterPro" id="IPR057458">
    <property type="entry name" value="GRDP_C2"/>
</dbReference>
<keyword evidence="3" id="KW-1185">Reference proteome</keyword>
<reference evidence="2" key="1">
    <citation type="submission" date="2022-07" db="EMBL/GenBank/DDBJ databases">
        <authorList>
            <person name="Macas J."/>
            <person name="Novak P."/>
            <person name="Neumann P."/>
        </authorList>
    </citation>
    <scope>NUCLEOTIDE SEQUENCE</scope>
</reference>
<protein>
    <recommendedName>
        <fullName evidence="1">GRDP C2 domain-containing protein</fullName>
    </recommendedName>
</protein>
<dbReference type="PANTHER" id="PTHR34365">
    <property type="entry name" value="ENOLASE (DUF1399)"/>
    <property type="match status" value="1"/>
</dbReference>
<evidence type="ECO:0000259" key="1">
    <source>
        <dbReference type="Pfam" id="PF25334"/>
    </source>
</evidence>
<organism evidence="2 3">
    <name type="scientific">Cuscuta europaea</name>
    <name type="common">European dodder</name>
    <dbReference type="NCBI Taxonomy" id="41803"/>
    <lineage>
        <taxon>Eukaryota</taxon>
        <taxon>Viridiplantae</taxon>
        <taxon>Streptophyta</taxon>
        <taxon>Embryophyta</taxon>
        <taxon>Tracheophyta</taxon>
        <taxon>Spermatophyta</taxon>
        <taxon>Magnoliopsida</taxon>
        <taxon>eudicotyledons</taxon>
        <taxon>Gunneridae</taxon>
        <taxon>Pentapetalae</taxon>
        <taxon>asterids</taxon>
        <taxon>lamiids</taxon>
        <taxon>Solanales</taxon>
        <taxon>Convolvulaceae</taxon>
        <taxon>Cuscuteae</taxon>
        <taxon>Cuscuta</taxon>
        <taxon>Cuscuta subgen. Cuscuta</taxon>
    </lineage>
</organism>
<sequence length="274" mass="30096">MYGRNSLLTLEDYHDGLSHHNTVVNKNINNKDVGLLRLPETEEVVEVMLEIVGVKNVPEGEGRRLFVAFSKEGSDRIFNAKGRLDISPPSPMTTVSNGAKYLVACFQCEPSGNLMFELLSEPWSSNNNTPPLSHAKKTMGSFSFSLGELLSAGGSNKNNNKPMAVEKWFEIGVTPADSNSSMVSKPMFLGIAISIAIPTMTPYVLHMIPASPQPPNSKSSFLFPLDTAKDKPWTRVVDECGDEIIHLRMRLSISLVGSWIILTSSIGRKLKMNS</sequence>
<dbReference type="AlphaFoldDB" id="A0A9P1EHY5"/>
<accession>A0A9P1EHY5</accession>
<proteinExistence type="predicted"/>
<comment type="caution">
    <text evidence="2">The sequence shown here is derived from an EMBL/GenBank/DDBJ whole genome shotgun (WGS) entry which is preliminary data.</text>
</comment>
<dbReference type="OrthoDB" id="1736958at2759"/>
<dbReference type="PANTHER" id="PTHR34365:SF7">
    <property type="entry name" value="GLYCINE-RICH DOMAIN-CONTAINING PROTEIN 1"/>
    <property type="match status" value="1"/>
</dbReference>